<protein>
    <submittedName>
        <fullName evidence="2">Uncharacterized protein</fullName>
    </submittedName>
</protein>
<feature type="region of interest" description="Disordered" evidence="1">
    <location>
        <begin position="25"/>
        <end position="59"/>
    </location>
</feature>
<gene>
    <name evidence="2" type="ORF">GCM10010430_21510</name>
</gene>
<evidence type="ECO:0000313" key="3">
    <source>
        <dbReference type="Proteomes" id="UP001500305"/>
    </source>
</evidence>
<organism evidence="2 3">
    <name type="scientific">Kitasatospora cystarginea</name>
    <dbReference type="NCBI Taxonomy" id="58350"/>
    <lineage>
        <taxon>Bacteria</taxon>
        <taxon>Bacillati</taxon>
        <taxon>Actinomycetota</taxon>
        <taxon>Actinomycetes</taxon>
        <taxon>Kitasatosporales</taxon>
        <taxon>Streptomycetaceae</taxon>
        <taxon>Kitasatospora</taxon>
    </lineage>
</organism>
<keyword evidence="3" id="KW-1185">Reference proteome</keyword>
<dbReference type="EMBL" id="BAAATR010000007">
    <property type="protein sequence ID" value="GAA2239853.1"/>
    <property type="molecule type" value="Genomic_DNA"/>
</dbReference>
<reference evidence="2 3" key="1">
    <citation type="journal article" date="2019" name="Int. J. Syst. Evol. Microbiol.">
        <title>The Global Catalogue of Microorganisms (GCM) 10K type strain sequencing project: providing services to taxonomists for standard genome sequencing and annotation.</title>
        <authorList>
            <consortium name="The Broad Institute Genomics Platform"/>
            <consortium name="The Broad Institute Genome Sequencing Center for Infectious Disease"/>
            <person name="Wu L."/>
            <person name="Ma J."/>
        </authorList>
    </citation>
    <scope>NUCLEOTIDE SEQUENCE [LARGE SCALE GENOMIC DNA]</scope>
    <source>
        <strain evidence="2 3">JCM 7356</strain>
    </source>
</reference>
<proteinExistence type="predicted"/>
<accession>A0ABN3DRN6</accession>
<name>A0ABN3DRN6_9ACTN</name>
<sequence>MTVMILLTVPLVVAAGLTFTRIGLPPARHRRTQPSRPGPGRMAQPTSVRLAQLEGEARV</sequence>
<evidence type="ECO:0000313" key="2">
    <source>
        <dbReference type="EMBL" id="GAA2239853.1"/>
    </source>
</evidence>
<evidence type="ECO:0000256" key="1">
    <source>
        <dbReference type="SAM" id="MobiDB-lite"/>
    </source>
</evidence>
<dbReference type="RefSeq" id="WP_344636060.1">
    <property type="nucleotide sequence ID" value="NZ_BAAATR010000007.1"/>
</dbReference>
<comment type="caution">
    <text evidence="2">The sequence shown here is derived from an EMBL/GenBank/DDBJ whole genome shotgun (WGS) entry which is preliminary data.</text>
</comment>
<dbReference type="Proteomes" id="UP001500305">
    <property type="component" value="Unassembled WGS sequence"/>
</dbReference>